<sequence>MPEKFDPFEATIESIGAAYAAGTTTCVELAGYYLDRIAKFDRNGPEINSIITISPTVLEDAAELDRIYAETGPVGPLHGVPVLVKDQVDVAGMPTTLGSVLLRDHYPDSDGVVVRKLKEAGALILAKTTLGELAGGDAHGSLFGSTRNPYDLERTPGGSSGGSGAAVAANFGAVSVAQEGLASIRRPAAWNSCVGMRPSLGLVSRTGAYGCWPSKSGSLGPITRTVTDAAAILDTLAGFDPEDPSTAWGVGQIEGTFVSHLDANALAGARIGIIREIIGLGSDPAAADFARSRTVFDTAIGELASAGAQIVDPLTIENLLPLLAKRAFDSGKEAFESWMGRNANPPYRAHEDFVAEEQYRKAMWLRGGGRPSPWQATYEEYLAARDDLRTNMLVAMAEHELDAIVHITVEHTPTLITDGVNAPYVNMKGAPHINTFLYDVPSMTVPAGFTEDELPVGITFLGRPYSDQKIVSLAYAYEQATAHRVPPASTPA</sequence>
<dbReference type="AlphaFoldDB" id="A0A846XGP4"/>
<dbReference type="InterPro" id="IPR036928">
    <property type="entry name" value="AS_sf"/>
</dbReference>
<dbReference type="SUPFAM" id="SSF75304">
    <property type="entry name" value="Amidase signature (AS) enzymes"/>
    <property type="match status" value="1"/>
</dbReference>
<dbReference type="Proteomes" id="UP000565715">
    <property type="component" value="Unassembled WGS sequence"/>
</dbReference>
<feature type="domain" description="Amidase" evidence="1">
    <location>
        <begin position="31"/>
        <end position="470"/>
    </location>
</feature>
<dbReference type="Gene3D" id="3.90.1300.10">
    <property type="entry name" value="Amidase signature (AS) domain"/>
    <property type="match status" value="1"/>
</dbReference>
<dbReference type="PANTHER" id="PTHR42678">
    <property type="entry name" value="AMIDASE"/>
    <property type="match status" value="1"/>
</dbReference>
<evidence type="ECO:0000313" key="3">
    <source>
        <dbReference type="Proteomes" id="UP000565715"/>
    </source>
</evidence>
<organism evidence="2 3">
    <name type="scientific">Nocardia speluncae</name>
    <dbReference type="NCBI Taxonomy" id="419477"/>
    <lineage>
        <taxon>Bacteria</taxon>
        <taxon>Bacillati</taxon>
        <taxon>Actinomycetota</taxon>
        <taxon>Actinomycetes</taxon>
        <taxon>Mycobacteriales</taxon>
        <taxon>Nocardiaceae</taxon>
        <taxon>Nocardia</taxon>
    </lineage>
</organism>
<dbReference type="Pfam" id="PF01425">
    <property type="entry name" value="Amidase"/>
    <property type="match status" value="1"/>
</dbReference>
<protein>
    <submittedName>
        <fullName evidence="2">Amidase</fullName>
    </submittedName>
</protein>
<dbReference type="RefSeq" id="WP_068048299.1">
    <property type="nucleotide sequence ID" value="NZ_JAAXOO010000002.1"/>
</dbReference>
<dbReference type="PANTHER" id="PTHR42678:SF34">
    <property type="entry name" value="OS04G0183300 PROTEIN"/>
    <property type="match status" value="1"/>
</dbReference>
<reference evidence="2 3" key="1">
    <citation type="submission" date="2020-04" db="EMBL/GenBank/DDBJ databases">
        <title>MicrobeNet Type strains.</title>
        <authorList>
            <person name="Nicholson A.C."/>
        </authorList>
    </citation>
    <scope>NUCLEOTIDE SEQUENCE [LARGE SCALE GENOMIC DNA]</scope>
    <source>
        <strain evidence="2 3">DSM 45078</strain>
    </source>
</reference>
<name>A0A846XGP4_9NOCA</name>
<keyword evidence="3" id="KW-1185">Reference proteome</keyword>
<proteinExistence type="predicted"/>
<gene>
    <name evidence="2" type="ORF">HGA13_08220</name>
</gene>
<comment type="caution">
    <text evidence="2">The sequence shown here is derived from an EMBL/GenBank/DDBJ whole genome shotgun (WGS) entry which is preliminary data.</text>
</comment>
<accession>A0A846XGP4</accession>
<evidence type="ECO:0000313" key="2">
    <source>
        <dbReference type="EMBL" id="NKY33054.1"/>
    </source>
</evidence>
<evidence type="ECO:0000259" key="1">
    <source>
        <dbReference type="Pfam" id="PF01425"/>
    </source>
</evidence>
<dbReference type="EMBL" id="JAAXOO010000002">
    <property type="protein sequence ID" value="NKY33054.1"/>
    <property type="molecule type" value="Genomic_DNA"/>
</dbReference>
<dbReference type="InterPro" id="IPR023631">
    <property type="entry name" value="Amidase_dom"/>
</dbReference>